<dbReference type="Proteomes" id="UP001062846">
    <property type="component" value="Chromosome 10"/>
</dbReference>
<sequence length="203" mass="22753">MVLIHGLSRTLPWWQSTHQLKSLHRISATDFLVNKELAALSGIDFAYADNTAVYHTKVIISIPLEFFYPCTFVVLGTSSSGLFTNSTWVILPTCFADSEIMKTAQGLNFFKSELLFRYLGIYMLERFYNFYPNWERGSASLSVSHEIEVLSPTRGVLFPAQHLGENMLAFLLHTAASSRIPNDKAIAADQKAGQDTAVYFDIG</sequence>
<accession>A0ACC0M7K0</accession>
<comment type="caution">
    <text evidence="1">The sequence shown here is derived from an EMBL/GenBank/DDBJ whole genome shotgun (WGS) entry which is preliminary data.</text>
</comment>
<keyword evidence="2" id="KW-1185">Reference proteome</keyword>
<organism evidence="1 2">
    <name type="scientific">Rhododendron molle</name>
    <name type="common">Chinese azalea</name>
    <name type="synonym">Azalea mollis</name>
    <dbReference type="NCBI Taxonomy" id="49168"/>
    <lineage>
        <taxon>Eukaryota</taxon>
        <taxon>Viridiplantae</taxon>
        <taxon>Streptophyta</taxon>
        <taxon>Embryophyta</taxon>
        <taxon>Tracheophyta</taxon>
        <taxon>Spermatophyta</taxon>
        <taxon>Magnoliopsida</taxon>
        <taxon>eudicotyledons</taxon>
        <taxon>Gunneridae</taxon>
        <taxon>Pentapetalae</taxon>
        <taxon>asterids</taxon>
        <taxon>Ericales</taxon>
        <taxon>Ericaceae</taxon>
        <taxon>Ericoideae</taxon>
        <taxon>Rhodoreae</taxon>
        <taxon>Rhododendron</taxon>
    </lineage>
</organism>
<name>A0ACC0M7K0_RHOML</name>
<evidence type="ECO:0000313" key="1">
    <source>
        <dbReference type="EMBL" id="KAI8537018.1"/>
    </source>
</evidence>
<dbReference type="EMBL" id="CM046397">
    <property type="protein sequence ID" value="KAI8537018.1"/>
    <property type="molecule type" value="Genomic_DNA"/>
</dbReference>
<reference evidence="1" key="1">
    <citation type="submission" date="2022-02" db="EMBL/GenBank/DDBJ databases">
        <title>Plant Genome Project.</title>
        <authorList>
            <person name="Zhang R.-G."/>
        </authorList>
    </citation>
    <scope>NUCLEOTIDE SEQUENCE</scope>
    <source>
        <strain evidence="1">AT1</strain>
    </source>
</reference>
<protein>
    <submittedName>
        <fullName evidence="1">Uncharacterized protein</fullName>
    </submittedName>
</protein>
<evidence type="ECO:0000313" key="2">
    <source>
        <dbReference type="Proteomes" id="UP001062846"/>
    </source>
</evidence>
<gene>
    <name evidence="1" type="ORF">RHMOL_Rhmol10G0302400</name>
</gene>
<proteinExistence type="predicted"/>